<evidence type="ECO:0000256" key="1">
    <source>
        <dbReference type="SAM" id="MobiDB-lite"/>
    </source>
</evidence>
<protein>
    <submittedName>
        <fullName evidence="2">Uncharacterized protein</fullName>
    </submittedName>
</protein>
<dbReference type="EMBL" id="JBEWTB010000002">
    <property type="protein sequence ID" value="MET4755391.1"/>
    <property type="molecule type" value="Genomic_DNA"/>
</dbReference>
<sequence length="58" mass="6567">MKYQHRIPAQHHPKNAFPTTIQGGKGDQYPKLKPMLKASSSIPAERQDDSPCFVRGYN</sequence>
<name>A0ABV2SCA4_9GAMM</name>
<reference evidence="2 3" key="1">
    <citation type="submission" date="2024-06" db="EMBL/GenBank/DDBJ databases">
        <title>Genomic Encyclopedia of Type Strains, Phase V (KMG-V): Genome sequencing to study the core and pangenomes of soil and plant-associated prokaryotes.</title>
        <authorList>
            <person name="Whitman W."/>
        </authorList>
    </citation>
    <scope>NUCLEOTIDE SEQUENCE [LARGE SCALE GENOMIC DNA]</scope>
    <source>
        <strain evidence="2 3">NE40</strain>
    </source>
</reference>
<dbReference type="RefSeq" id="WP_354009820.1">
    <property type="nucleotide sequence ID" value="NZ_JBEWTA010000001.1"/>
</dbReference>
<evidence type="ECO:0000313" key="2">
    <source>
        <dbReference type="EMBL" id="MET4755391.1"/>
    </source>
</evidence>
<organism evidence="2 3">
    <name type="scientific">Endozoicomonas lisbonensis</name>
    <dbReference type="NCBI Taxonomy" id="3120522"/>
    <lineage>
        <taxon>Bacteria</taxon>
        <taxon>Pseudomonadati</taxon>
        <taxon>Pseudomonadota</taxon>
        <taxon>Gammaproteobacteria</taxon>
        <taxon>Oceanospirillales</taxon>
        <taxon>Endozoicomonadaceae</taxon>
        <taxon>Endozoicomonas</taxon>
    </lineage>
</organism>
<feature type="region of interest" description="Disordered" evidence="1">
    <location>
        <begin position="1"/>
        <end position="26"/>
    </location>
</feature>
<dbReference type="Proteomes" id="UP001549366">
    <property type="component" value="Unassembled WGS sequence"/>
</dbReference>
<feature type="compositionally biased region" description="Basic residues" evidence="1">
    <location>
        <begin position="1"/>
        <end position="14"/>
    </location>
</feature>
<gene>
    <name evidence="2" type="ORF">V5J35_000583</name>
</gene>
<accession>A0ABV2SCA4</accession>
<evidence type="ECO:0000313" key="3">
    <source>
        <dbReference type="Proteomes" id="UP001549366"/>
    </source>
</evidence>
<comment type="caution">
    <text evidence="2">The sequence shown here is derived from an EMBL/GenBank/DDBJ whole genome shotgun (WGS) entry which is preliminary data.</text>
</comment>
<keyword evidence="3" id="KW-1185">Reference proteome</keyword>
<proteinExistence type="predicted"/>
<feature type="region of interest" description="Disordered" evidence="1">
    <location>
        <begin position="38"/>
        <end position="58"/>
    </location>
</feature>